<dbReference type="InterPro" id="IPR001466">
    <property type="entry name" value="Beta-lactam-related"/>
</dbReference>
<gene>
    <name evidence="3" type="ORF">IAC87_04440</name>
</gene>
<keyword evidence="3" id="KW-0378">Hydrolase</keyword>
<evidence type="ECO:0000313" key="4">
    <source>
        <dbReference type="Proteomes" id="UP000823772"/>
    </source>
</evidence>
<dbReference type="GO" id="GO:0016787">
    <property type="term" value="F:hydrolase activity"/>
    <property type="evidence" value="ECO:0007669"/>
    <property type="project" value="UniProtKB-KW"/>
</dbReference>
<dbReference type="Gene3D" id="3.40.710.10">
    <property type="entry name" value="DD-peptidase/beta-lactamase superfamily"/>
    <property type="match status" value="1"/>
</dbReference>
<evidence type="ECO:0000259" key="2">
    <source>
        <dbReference type="Pfam" id="PF00144"/>
    </source>
</evidence>
<reference evidence="3" key="1">
    <citation type="submission" date="2020-10" db="EMBL/GenBank/DDBJ databases">
        <authorList>
            <person name="Gilroy R."/>
        </authorList>
    </citation>
    <scope>NUCLEOTIDE SEQUENCE</scope>
    <source>
        <strain evidence="3">B3-2255</strain>
    </source>
</reference>
<dbReference type="InterPro" id="IPR012338">
    <property type="entry name" value="Beta-lactam/transpept-like"/>
</dbReference>
<name>A0A9D9IYX6_9BACT</name>
<dbReference type="PANTHER" id="PTHR43283">
    <property type="entry name" value="BETA-LACTAMASE-RELATED"/>
    <property type="match status" value="1"/>
</dbReference>
<proteinExistence type="predicted"/>
<dbReference type="SUPFAM" id="SSF56601">
    <property type="entry name" value="beta-lactamase/transpeptidase-like"/>
    <property type="match status" value="1"/>
</dbReference>
<dbReference type="InterPro" id="IPR050789">
    <property type="entry name" value="Diverse_Enzym_Activities"/>
</dbReference>
<keyword evidence="1" id="KW-0732">Signal</keyword>
<sequence>MRKFIQAFAILACMMSLHSCIIYKGLKYGNAAVDDYTVFEQDTVHRGPRTFTFSELPETERVLDTMKLDFYLARLDSVCKMSIPESMESCGKPAAALIIRNDTIVFEHYYGGWNKDSQSCIFSVTKTITSMLCGIALKEGYIKSLSDPVTDYMPELQKKDPLFDSLRIEHLLDMTAGLKFKENYSWNPFSKMAHLYMGNDAMKVVKNMKFSHKPGEYYHYDSMTTQILGIIIERATGMPYAQYLSEKVWQPLGMEKNALIGLDSRKHRVAKSYAGLTSNVRDLAKIGRLYLNAGNWNGTQIIDSAFVARSLSPHVSGEKRRYTYSYSWYWGIMGEKSFSDTDSLKAYYQDPHNLPENVTYRGWQRQEDDRARAILHQGGHWAFGLYGQVLYVNPRKNIIGVFLGADRTEDFQNVFEKAMNALK</sequence>
<evidence type="ECO:0000313" key="3">
    <source>
        <dbReference type="EMBL" id="MBO8481777.1"/>
    </source>
</evidence>
<feature type="signal peptide" evidence="1">
    <location>
        <begin position="1"/>
        <end position="19"/>
    </location>
</feature>
<feature type="domain" description="Beta-lactamase-related" evidence="2">
    <location>
        <begin position="94"/>
        <end position="406"/>
    </location>
</feature>
<feature type="chain" id="PRO_5038943056" evidence="1">
    <location>
        <begin position="20"/>
        <end position="423"/>
    </location>
</feature>
<dbReference type="PANTHER" id="PTHR43283:SF7">
    <property type="entry name" value="BETA-LACTAMASE-RELATED DOMAIN-CONTAINING PROTEIN"/>
    <property type="match status" value="1"/>
</dbReference>
<protein>
    <submittedName>
        <fullName evidence="3">Serine hydrolase</fullName>
    </submittedName>
</protein>
<dbReference type="AlphaFoldDB" id="A0A9D9IYX6"/>
<evidence type="ECO:0000256" key="1">
    <source>
        <dbReference type="SAM" id="SignalP"/>
    </source>
</evidence>
<comment type="caution">
    <text evidence="3">The sequence shown here is derived from an EMBL/GenBank/DDBJ whole genome shotgun (WGS) entry which is preliminary data.</text>
</comment>
<reference evidence="3" key="2">
    <citation type="journal article" date="2021" name="PeerJ">
        <title>Extensive microbial diversity within the chicken gut microbiome revealed by metagenomics and culture.</title>
        <authorList>
            <person name="Gilroy R."/>
            <person name="Ravi A."/>
            <person name="Getino M."/>
            <person name="Pursley I."/>
            <person name="Horton D.L."/>
            <person name="Alikhan N.F."/>
            <person name="Baker D."/>
            <person name="Gharbi K."/>
            <person name="Hall N."/>
            <person name="Watson M."/>
            <person name="Adriaenssens E.M."/>
            <person name="Foster-Nyarko E."/>
            <person name="Jarju S."/>
            <person name="Secka A."/>
            <person name="Antonio M."/>
            <person name="Oren A."/>
            <person name="Chaudhuri R.R."/>
            <person name="La Ragione R."/>
            <person name="Hildebrand F."/>
            <person name="Pallen M.J."/>
        </authorList>
    </citation>
    <scope>NUCLEOTIDE SEQUENCE</scope>
    <source>
        <strain evidence="3">B3-2255</strain>
    </source>
</reference>
<dbReference type="Pfam" id="PF00144">
    <property type="entry name" value="Beta-lactamase"/>
    <property type="match status" value="1"/>
</dbReference>
<dbReference type="Proteomes" id="UP000823772">
    <property type="component" value="Unassembled WGS sequence"/>
</dbReference>
<dbReference type="EMBL" id="JADILY010000094">
    <property type="protein sequence ID" value="MBO8481777.1"/>
    <property type="molecule type" value="Genomic_DNA"/>
</dbReference>
<accession>A0A9D9IYX6</accession>
<organism evidence="3 4">
    <name type="scientific">Candidatus Merdivivens faecigallinarum</name>
    <dbReference type="NCBI Taxonomy" id="2840871"/>
    <lineage>
        <taxon>Bacteria</taxon>
        <taxon>Pseudomonadati</taxon>
        <taxon>Bacteroidota</taxon>
        <taxon>Bacteroidia</taxon>
        <taxon>Bacteroidales</taxon>
        <taxon>Muribaculaceae</taxon>
        <taxon>Muribaculaceae incertae sedis</taxon>
        <taxon>Candidatus Merdivivens</taxon>
    </lineage>
</organism>